<dbReference type="Proteomes" id="UP000000954">
    <property type="component" value="Chromosome"/>
</dbReference>
<evidence type="ECO:0000259" key="2">
    <source>
        <dbReference type="Pfam" id="PF03486"/>
    </source>
</evidence>
<dbReference type="PANTHER" id="PTHR42887">
    <property type="entry name" value="OS12G0638800 PROTEIN"/>
    <property type="match status" value="1"/>
</dbReference>
<protein>
    <submittedName>
        <fullName evidence="3">Predicted flavoprotein</fullName>
    </submittedName>
</protein>
<dbReference type="SUPFAM" id="SSF51905">
    <property type="entry name" value="FAD/NAD(P)-binding domain"/>
    <property type="match status" value="1"/>
</dbReference>
<dbReference type="PRINTS" id="PR00368">
    <property type="entry name" value="FADPNR"/>
</dbReference>
<dbReference type="Gene3D" id="3.50.50.60">
    <property type="entry name" value="FAD/NAD(P)-binding domain"/>
    <property type="match status" value="1"/>
</dbReference>
<accession>C7MKV8</accession>
<dbReference type="AlphaFoldDB" id="C7MKV8"/>
<dbReference type="SUPFAM" id="SSF160996">
    <property type="entry name" value="HI0933 insert domain-like"/>
    <property type="match status" value="1"/>
</dbReference>
<dbReference type="Pfam" id="PF03486">
    <property type="entry name" value="HI0933_like"/>
    <property type="match status" value="1"/>
</dbReference>
<dbReference type="HOGENOM" id="CLU_025174_3_1_11"/>
<dbReference type="InterPro" id="IPR057661">
    <property type="entry name" value="RsdA/BaiN/AoA(So)_Rossmann"/>
</dbReference>
<gene>
    <name evidence="3" type="ordered locus">Ccur_12200</name>
</gene>
<organism evidence="3 4">
    <name type="scientific">Cryptobacterium curtum (strain ATCC 700683 / DSM 15641 / CCUG 43107 / 12-3)</name>
    <dbReference type="NCBI Taxonomy" id="469378"/>
    <lineage>
        <taxon>Bacteria</taxon>
        <taxon>Bacillati</taxon>
        <taxon>Actinomycetota</taxon>
        <taxon>Coriobacteriia</taxon>
        <taxon>Eggerthellales</taxon>
        <taxon>Eggerthellaceae</taxon>
        <taxon>Cryptobacterium</taxon>
    </lineage>
</organism>
<dbReference type="InterPro" id="IPR023166">
    <property type="entry name" value="BaiN-like_dom_sf"/>
</dbReference>
<evidence type="ECO:0000313" key="4">
    <source>
        <dbReference type="Proteomes" id="UP000000954"/>
    </source>
</evidence>
<dbReference type="InterPro" id="IPR004792">
    <property type="entry name" value="BaiN-like"/>
</dbReference>
<keyword evidence="4" id="KW-1185">Reference proteome</keyword>
<feature type="compositionally biased region" description="Polar residues" evidence="1">
    <location>
        <begin position="15"/>
        <end position="25"/>
    </location>
</feature>
<dbReference type="Gene3D" id="1.10.8.260">
    <property type="entry name" value="HI0933 insert domain-like"/>
    <property type="match status" value="1"/>
</dbReference>
<dbReference type="Gene3D" id="2.40.30.10">
    <property type="entry name" value="Translation factors"/>
    <property type="match status" value="1"/>
</dbReference>
<evidence type="ECO:0000313" key="3">
    <source>
        <dbReference type="EMBL" id="ACU94905.1"/>
    </source>
</evidence>
<dbReference type="PANTHER" id="PTHR42887:SF2">
    <property type="entry name" value="OS12G0638800 PROTEIN"/>
    <property type="match status" value="1"/>
</dbReference>
<feature type="compositionally biased region" description="Basic and acidic residues" evidence="1">
    <location>
        <begin position="1"/>
        <end position="10"/>
    </location>
</feature>
<feature type="domain" description="RsdA/BaiN/AoA(So)-like Rossmann fold-like" evidence="2">
    <location>
        <begin position="68"/>
        <end position="443"/>
    </location>
</feature>
<sequence>MSKTKAKDTLALRTATGTESSSKSRSNTRRGSHMCSAQQLGGNKHSDKCGSTGGTSSAFNTQRSTSCDVIVVGAGAAGLACAITAAQHGRTVTVLEAGDPGHSIRVTGDGRCNIANTNTAGQVYWNTAFVEAAFSSCAPEESLRFLERCGIVMRAEAEGRLYPLANKASSVVEALLLAANRAGVAIQSSVTVEAVQRSGSGLTVSAHRGDKPILYRAQAVVLCCGGAIEKISLPTEIACIPTSPLLGPLACQAAPLRGLDKVRAKCAVTCEGVREEGEVTFRTYGVSGIAAFNVSRVAHPGSILSIDFLPAIPAESALSWAQERSRALGVCTWREWCTGAFLPLIARALLTHAHISADTTVEEQSLQTFMRVAKSFDLIVKGIGDVSRCQVTRGGIEVSMLNPTTMETPVKHVYACGESLDVDAPCGGYNLHWAWTSGLIAGRALANCPSAKEVV</sequence>
<dbReference type="RefSeq" id="WP_015778768.1">
    <property type="nucleotide sequence ID" value="NC_013170.1"/>
</dbReference>
<dbReference type="NCBIfam" id="TIGR00275">
    <property type="entry name" value="aminoacetone oxidase family FAD-binding enzyme"/>
    <property type="match status" value="1"/>
</dbReference>
<evidence type="ECO:0000256" key="1">
    <source>
        <dbReference type="SAM" id="MobiDB-lite"/>
    </source>
</evidence>
<dbReference type="EMBL" id="CP001682">
    <property type="protein sequence ID" value="ACU94905.1"/>
    <property type="molecule type" value="Genomic_DNA"/>
</dbReference>
<dbReference type="OrthoDB" id="9773233at2"/>
<dbReference type="STRING" id="469378.Ccur_12200"/>
<reference evidence="3 4" key="1">
    <citation type="journal article" date="2009" name="Stand. Genomic Sci.">
        <title>Complete genome sequence of Cryptobacterium curtum type strain (12-3).</title>
        <authorList>
            <person name="Mavrommatis K."/>
            <person name="Pukall R."/>
            <person name="Rohde C."/>
            <person name="Chen F."/>
            <person name="Sims D."/>
            <person name="Brettin T."/>
            <person name="Kuske C."/>
            <person name="Detter J.C."/>
            <person name="Han C."/>
            <person name="Lapidus A."/>
            <person name="Copeland A."/>
            <person name="Glavina Del Rio T."/>
            <person name="Nolan M."/>
            <person name="Lucas S."/>
            <person name="Tice H."/>
            <person name="Cheng J.F."/>
            <person name="Bruce D."/>
            <person name="Goodwin L."/>
            <person name="Pitluck S."/>
            <person name="Ovchinnikova G."/>
            <person name="Pati A."/>
            <person name="Ivanova N."/>
            <person name="Chen A."/>
            <person name="Palaniappan K."/>
            <person name="Chain P."/>
            <person name="D'haeseleer P."/>
            <person name="Goker M."/>
            <person name="Bristow J."/>
            <person name="Eisen J.A."/>
            <person name="Markowitz V."/>
            <person name="Hugenholtz P."/>
            <person name="Rohde M."/>
            <person name="Klenk H.P."/>
            <person name="Kyrpides N.C."/>
        </authorList>
    </citation>
    <scope>NUCLEOTIDE SEQUENCE [LARGE SCALE GENOMIC DNA]</scope>
    <source>
        <strain evidence="4">ATCC 700683 / DSM 15641 / 12-3</strain>
    </source>
</reference>
<dbReference type="PRINTS" id="PR00411">
    <property type="entry name" value="PNDRDTASEI"/>
</dbReference>
<dbReference type="eggNOG" id="COG2081">
    <property type="taxonomic scope" value="Bacteria"/>
</dbReference>
<proteinExistence type="predicted"/>
<name>C7MKV8_CRYCD</name>
<dbReference type="KEGG" id="ccu:Ccur_12200"/>
<dbReference type="InterPro" id="IPR036188">
    <property type="entry name" value="FAD/NAD-bd_sf"/>
</dbReference>
<feature type="region of interest" description="Disordered" evidence="1">
    <location>
        <begin position="1"/>
        <end position="59"/>
    </location>
</feature>